<dbReference type="EMBL" id="JPKZ01000167">
    <property type="protein sequence ID" value="KHN88853.1"/>
    <property type="molecule type" value="Genomic_DNA"/>
</dbReference>
<dbReference type="OMA" id="YSACTAY"/>
<dbReference type="GO" id="GO:0004197">
    <property type="term" value="F:cysteine-type endopeptidase activity"/>
    <property type="evidence" value="ECO:0007669"/>
    <property type="project" value="TreeGrafter"/>
</dbReference>
<gene>
    <name evidence="13" type="primary">atg4c</name>
    <name evidence="13" type="ORF">Tcan_18401</name>
</gene>
<evidence type="ECO:0000256" key="10">
    <source>
        <dbReference type="ARBA" id="ARBA00029362"/>
    </source>
</evidence>
<evidence type="ECO:0000256" key="8">
    <source>
        <dbReference type="ARBA" id="ARBA00022927"/>
    </source>
</evidence>
<dbReference type="GO" id="GO:0019786">
    <property type="term" value="F:protein-phosphatidylethanolamide deconjugating activity"/>
    <property type="evidence" value="ECO:0007669"/>
    <property type="project" value="InterPro"/>
</dbReference>
<evidence type="ECO:0000313" key="14">
    <source>
        <dbReference type="Proteomes" id="UP000031036"/>
    </source>
</evidence>
<name>A0A0B2W4H6_TOXCA</name>
<dbReference type="OrthoDB" id="2960936at2759"/>
<evidence type="ECO:0000256" key="1">
    <source>
        <dbReference type="ARBA" id="ARBA00004496"/>
    </source>
</evidence>
<keyword evidence="8 11" id="KW-0653">Protein transport</keyword>
<comment type="catalytic activity">
    <reaction evidence="10">
        <text>[protein]-C-terminal L-amino acid-glycyl-phosphatidylethanolamide + H2O = [protein]-C-terminal L-amino acid-glycine + a 1,2-diacyl-sn-glycero-3-phosphoethanolamine</text>
        <dbReference type="Rhea" id="RHEA:67548"/>
        <dbReference type="Rhea" id="RHEA-COMP:17323"/>
        <dbReference type="Rhea" id="RHEA-COMP:17324"/>
        <dbReference type="ChEBI" id="CHEBI:15377"/>
        <dbReference type="ChEBI" id="CHEBI:64612"/>
        <dbReference type="ChEBI" id="CHEBI:172940"/>
        <dbReference type="ChEBI" id="CHEBI:172941"/>
    </reaction>
    <physiologicalReaction direction="left-to-right" evidence="10">
        <dbReference type="Rhea" id="RHEA:67549"/>
    </physiologicalReaction>
</comment>
<dbReference type="Pfam" id="PF03416">
    <property type="entry name" value="Peptidase_C54"/>
    <property type="match status" value="2"/>
</dbReference>
<dbReference type="STRING" id="6265.A0A0B2W4H6"/>
<keyword evidence="5 11" id="KW-0645">Protease</keyword>
<proteinExistence type="inferred from homology"/>
<comment type="similarity">
    <text evidence="2 11">Belongs to the peptidase C54 family.</text>
</comment>
<evidence type="ECO:0000256" key="7">
    <source>
        <dbReference type="ARBA" id="ARBA00022807"/>
    </source>
</evidence>
<dbReference type="EC" id="3.4.22.-" evidence="11"/>
<dbReference type="PANTHER" id="PTHR22624:SF52">
    <property type="entry name" value="CYSTEINE PROTEASE"/>
    <property type="match status" value="1"/>
</dbReference>
<dbReference type="SMR" id="A0A0B2W4H6"/>
<dbReference type="InterPro" id="IPR005078">
    <property type="entry name" value="Peptidase_C54"/>
</dbReference>
<comment type="subcellular location">
    <subcellularLocation>
        <location evidence="1 11">Cytoplasm</location>
    </subcellularLocation>
</comment>
<feature type="domain" description="Peptidase C54 catalytic" evidence="12">
    <location>
        <begin position="323"/>
        <end position="375"/>
    </location>
</feature>
<evidence type="ECO:0000256" key="6">
    <source>
        <dbReference type="ARBA" id="ARBA00022801"/>
    </source>
</evidence>
<dbReference type="GO" id="GO:0034727">
    <property type="term" value="P:piecemeal microautophagy of the nucleus"/>
    <property type="evidence" value="ECO:0007669"/>
    <property type="project" value="TreeGrafter"/>
</dbReference>
<dbReference type="PANTHER" id="PTHR22624">
    <property type="entry name" value="CYSTEINE PROTEASE ATG4"/>
    <property type="match status" value="1"/>
</dbReference>
<dbReference type="Proteomes" id="UP000031036">
    <property type="component" value="Unassembled WGS sequence"/>
</dbReference>
<keyword evidence="4 11" id="KW-0963">Cytoplasm</keyword>
<dbReference type="GO" id="GO:0016485">
    <property type="term" value="P:protein processing"/>
    <property type="evidence" value="ECO:0007669"/>
    <property type="project" value="TreeGrafter"/>
</dbReference>
<reference evidence="13 14" key="1">
    <citation type="submission" date="2014-11" db="EMBL/GenBank/DDBJ databases">
        <title>Genetic blueprint of the zoonotic pathogen Toxocara canis.</title>
        <authorList>
            <person name="Zhu X.-Q."/>
            <person name="Korhonen P.K."/>
            <person name="Cai H."/>
            <person name="Young N.D."/>
            <person name="Nejsum P."/>
            <person name="von Samson-Himmelstjerna G."/>
            <person name="Boag P.R."/>
            <person name="Tan P."/>
            <person name="Li Q."/>
            <person name="Min J."/>
            <person name="Yang Y."/>
            <person name="Wang X."/>
            <person name="Fang X."/>
            <person name="Hall R.S."/>
            <person name="Hofmann A."/>
            <person name="Sternberg P.W."/>
            <person name="Jex A.R."/>
            <person name="Gasser R.B."/>
        </authorList>
    </citation>
    <scope>NUCLEOTIDE SEQUENCE [LARGE SCALE GENOMIC DNA]</scope>
    <source>
        <strain evidence="13">PN_DK_2014</strain>
    </source>
</reference>
<evidence type="ECO:0000256" key="4">
    <source>
        <dbReference type="ARBA" id="ARBA00022490"/>
    </source>
</evidence>
<dbReference type="InterPro" id="IPR038765">
    <property type="entry name" value="Papain-like_cys_pep_sf"/>
</dbReference>
<comment type="caution">
    <text evidence="13">The sequence shown here is derived from an EMBL/GenBank/DDBJ whole genome shotgun (WGS) entry which is preliminary data.</text>
</comment>
<evidence type="ECO:0000313" key="13">
    <source>
        <dbReference type="EMBL" id="KHN88853.1"/>
    </source>
</evidence>
<sequence>MSAQSARASDAGVFSAEKVTVQDIEVCDAPLKYSVSALLSNAANATSSKLSRARVNIRSFLGRSLAKAKDGDDISPTEEDVAKGLWVRQKFDNAWFSFVYGRWRTSRSKYDKTAPLWLLGEYYFSTRPDEDDELVFREFAIDYYSRIWLTYRTELSPLPGSSKTTDCGWGCTLRTCQMMLAQALTVLHLGRDWRFWGDGEADRFRNGFGHYDIVSLFGDHLDAELGLYRLMKIAKERNGNCPVGSWYSACTAYGLIKDALLTSESPLLRCLRMHCVADGMLIQSEVADVTEQFRIPVLIVVYVQLGCHSVSDFASLSSLEMVPHVAHAAIPPDSLSSSWQNFHCADFSKMPFDEIDPGCALGFLVLSKNDYESTINHLCLSQVIDVYSDESGTKRVESPLFVAYAKRPQLMNGTAESLDSGLSVHAAQLGFELI</sequence>
<organism evidence="13 14">
    <name type="scientific">Toxocara canis</name>
    <name type="common">Canine roundworm</name>
    <dbReference type="NCBI Taxonomy" id="6265"/>
    <lineage>
        <taxon>Eukaryota</taxon>
        <taxon>Metazoa</taxon>
        <taxon>Ecdysozoa</taxon>
        <taxon>Nematoda</taxon>
        <taxon>Chromadorea</taxon>
        <taxon>Rhabditida</taxon>
        <taxon>Spirurina</taxon>
        <taxon>Ascaridomorpha</taxon>
        <taxon>Ascaridoidea</taxon>
        <taxon>Toxocaridae</taxon>
        <taxon>Toxocara</taxon>
    </lineage>
</organism>
<keyword evidence="7" id="KW-0788">Thiol protease</keyword>
<evidence type="ECO:0000256" key="2">
    <source>
        <dbReference type="ARBA" id="ARBA00010958"/>
    </source>
</evidence>
<keyword evidence="6 11" id="KW-0378">Hydrolase</keyword>
<feature type="domain" description="Peptidase C54 catalytic" evidence="12">
    <location>
        <begin position="138"/>
        <end position="311"/>
    </location>
</feature>
<dbReference type="GO" id="GO:0000423">
    <property type="term" value="P:mitophagy"/>
    <property type="evidence" value="ECO:0007669"/>
    <property type="project" value="TreeGrafter"/>
</dbReference>
<keyword evidence="14" id="KW-1185">Reference proteome</keyword>
<dbReference type="GO" id="GO:0035973">
    <property type="term" value="P:aggrephagy"/>
    <property type="evidence" value="ECO:0007669"/>
    <property type="project" value="TreeGrafter"/>
</dbReference>
<evidence type="ECO:0000256" key="3">
    <source>
        <dbReference type="ARBA" id="ARBA00022448"/>
    </source>
</evidence>
<keyword evidence="9 11" id="KW-0072">Autophagy</keyword>
<comment type="function">
    <text evidence="11">Cysteine protease that plays a key role in autophagy by mediating both proteolytic activation and delipidation of ATG8 family proteins.</text>
</comment>
<dbReference type="GO" id="GO:0005737">
    <property type="term" value="C:cytoplasm"/>
    <property type="evidence" value="ECO:0007669"/>
    <property type="project" value="UniProtKB-SubCell"/>
</dbReference>
<evidence type="ECO:0000256" key="5">
    <source>
        <dbReference type="ARBA" id="ARBA00022670"/>
    </source>
</evidence>
<evidence type="ECO:0000256" key="9">
    <source>
        <dbReference type="ARBA" id="ARBA00023006"/>
    </source>
</evidence>
<dbReference type="SUPFAM" id="SSF54001">
    <property type="entry name" value="Cysteine proteinases"/>
    <property type="match status" value="1"/>
</dbReference>
<evidence type="ECO:0000256" key="11">
    <source>
        <dbReference type="RuleBase" id="RU363115"/>
    </source>
</evidence>
<protein>
    <recommendedName>
        <fullName evidence="11">Cysteine protease</fullName>
        <ecNumber evidence="11">3.4.22.-</ecNumber>
    </recommendedName>
</protein>
<dbReference type="InterPro" id="IPR046792">
    <property type="entry name" value="Peptidase_C54_cat"/>
</dbReference>
<evidence type="ECO:0000259" key="12">
    <source>
        <dbReference type="Pfam" id="PF03416"/>
    </source>
</evidence>
<keyword evidence="3" id="KW-0813">Transport</keyword>
<dbReference type="GO" id="GO:0000045">
    <property type="term" value="P:autophagosome assembly"/>
    <property type="evidence" value="ECO:0007669"/>
    <property type="project" value="TreeGrafter"/>
</dbReference>
<accession>A0A0B2W4H6</accession>
<dbReference type="GO" id="GO:0015031">
    <property type="term" value="P:protein transport"/>
    <property type="evidence" value="ECO:0007669"/>
    <property type="project" value="UniProtKB-KW"/>
</dbReference>
<dbReference type="AlphaFoldDB" id="A0A0B2W4H6"/>